<dbReference type="InterPro" id="IPR000847">
    <property type="entry name" value="LysR_HTH_N"/>
</dbReference>
<dbReference type="InterPro" id="IPR050176">
    <property type="entry name" value="LTTR"/>
</dbReference>
<sequence>MTFDTDHLRTLAAVVDEGSFDAAARSLHVTPSAVSQRIKALEQQVGGVVVQRSRPCLPTAAGEVLVRLAGQVDALARDALAELGAVAGAQPGGRRRLAVAVNADSLSTWFPAALVGLPEDVLVDLRREDQDLSAQLLRDGTVAAAVTAERRAVQGCRVRPLGSMRYVALAAPDVRDRWFADPDPDAHALADVLGDVPAVAFNRADGLQHAFVQQVTRARPPLPLHYAPEQGAFVALLRAGLGWGMVPEQAAAGELASGALVDVAPGRWLDVPLFWQHWALRTPTLDDLTERVLRASRSLHRS</sequence>
<protein>
    <recommendedName>
        <fullName evidence="7">HTH-type transcriptional regulator LysG</fullName>
    </recommendedName>
</protein>
<name>A0A401V220_9CELL</name>
<dbReference type="GO" id="GO:0003677">
    <property type="term" value="F:DNA binding"/>
    <property type="evidence" value="ECO:0007669"/>
    <property type="project" value="UniProtKB-KW"/>
</dbReference>
<keyword evidence="5" id="KW-0010">Activator</keyword>
<evidence type="ECO:0000259" key="8">
    <source>
        <dbReference type="PROSITE" id="PS50931"/>
    </source>
</evidence>
<evidence type="ECO:0000256" key="1">
    <source>
        <dbReference type="ARBA" id="ARBA00009437"/>
    </source>
</evidence>
<keyword evidence="2" id="KW-0678">Repressor</keyword>
<dbReference type="InterPro" id="IPR005119">
    <property type="entry name" value="LysR_subst-bd"/>
</dbReference>
<evidence type="ECO:0000313" key="9">
    <source>
        <dbReference type="EMBL" id="GCD20949.1"/>
    </source>
</evidence>
<dbReference type="NCBIfam" id="NF009888">
    <property type="entry name" value="PRK13348.1"/>
    <property type="match status" value="1"/>
</dbReference>
<dbReference type="InterPro" id="IPR036390">
    <property type="entry name" value="WH_DNA-bd_sf"/>
</dbReference>
<dbReference type="AlphaFoldDB" id="A0A401V220"/>
<dbReference type="PANTHER" id="PTHR30579">
    <property type="entry name" value="TRANSCRIPTIONAL REGULATOR"/>
    <property type="match status" value="1"/>
</dbReference>
<dbReference type="NCBIfam" id="TIGR03298">
    <property type="entry name" value="argP"/>
    <property type="match status" value="1"/>
</dbReference>
<evidence type="ECO:0000256" key="7">
    <source>
        <dbReference type="ARBA" id="ARBA00074218"/>
    </source>
</evidence>
<dbReference type="PANTHER" id="PTHR30579:SF2">
    <property type="entry name" value="HTH-TYPE TRANSCRIPTIONAL REGULATOR ARGP"/>
    <property type="match status" value="1"/>
</dbReference>
<comment type="similarity">
    <text evidence="1">Belongs to the LysR transcriptional regulatory family.</text>
</comment>
<dbReference type="Proteomes" id="UP000288246">
    <property type="component" value="Unassembled WGS sequence"/>
</dbReference>
<dbReference type="Gene3D" id="1.10.10.10">
    <property type="entry name" value="Winged helix-like DNA-binding domain superfamily/Winged helix DNA-binding domain"/>
    <property type="match status" value="1"/>
</dbReference>
<dbReference type="InterPro" id="IPR017685">
    <property type="entry name" value="ArgP"/>
</dbReference>
<keyword evidence="4" id="KW-0238">DNA-binding</keyword>
<dbReference type="EMBL" id="BHYL01000212">
    <property type="protein sequence ID" value="GCD20949.1"/>
    <property type="molecule type" value="Genomic_DNA"/>
</dbReference>
<dbReference type="RefSeq" id="WP_124343457.1">
    <property type="nucleotide sequence ID" value="NZ_BHYL01000212.1"/>
</dbReference>
<evidence type="ECO:0000256" key="3">
    <source>
        <dbReference type="ARBA" id="ARBA00023015"/>
    </source>
</evidence>
<dbReference type="NCBIfam" id="NF002964">
    <property type="entry name" value="PRK03635.1"/>
    <property type="match status" value="1"/>
</dbReference>
<dbReference type="Pfam" id="PF00126">
    <property type="entry name" value="HTH_1"/>
    <property type="match status" value="1"/>
</dbReference>
<organism evidence="9 10">
    <name type="scientific">Cellulomonas algicola</name>
    <dbReference type="NCBI Taxonomy" id="2071633"/>
    <lineage>
        <taxon>Bacteria</taxon>
        <taxon>Bacillati</taxon>
        <taxon>Actinomycetota</taxon>
        <taxon>Actinomycetes</taxon>
        <taxon>Micrococcales</taxon>
        <taxon>Cellulomonadaceae</taxon>
        <taxon>Cellulomonas</taxon>
    </lineage>
</organism>
<evidence type="ECO:0000256" key="6">
    <source>
        <dbReference type="ARBA" id="ARBA00023163"/>
    </source>
</evidence>
<accession>A0A401V220</accession>
<gene>
    <name evidence="9" type="ORF">CTKZ_25110</name>
</gene>
<dbReference type="OrthoDB" id="3252676at2"/>
<keyword evidence="6" id="KW-0804">Transcription</keyword>
<keyword evidence="10" id="KW-1185">Reference proteome</keyword>
<comment type="caution">
    <text evidence="9">The sequence shown here is derived from an EMBL/GenBank/DDBJ whole genome shotgun (WGS) entry which is preliminary data.</text>
</comment>
<evidence type="ECO:0000256" key="5">
    <source>
        <dbReference type="ARBA" id="ARBA00023159"/>
    </source>
</evidence>
<evidence type="ECO:0000256" key="4">
    <source>
        <dbReference type="ARBA" id="ARBA00023125"/>
    </source>
</evidence>
<reference evidence="9 10" key="1">
    <citation type="submission" date="2018-11" db="EMBL/GenBank/DDBJ databases">
        <title>Draft genome sequence of Cellulomonas takizawaensis strain TKZ-21.</title>
        <authorList>
            <person name="Yamamura H."/>
            <person name="Hayashi T."/>
            <person name="Hamada M."/>
            <person name="Serisawa Y."/>
            <person name="Matsuyama K."/>
            <person name="Nakagawa Y."/>
            <person name="Otoguro M."/>
            <person name="Yanagida F."/>
            <person name="Hayakawa M."/>
        </authorList>
    </citation>
    <scope>NUCLEOTIDE SEQUENCE [LARGE SCALE GENOMIC DNA]</scope>
    <source>
        <strain evidence="9 10">TKZ-21</strain>
    </source>
</reference>
<dbReference type="InterPro" id="IPR036388">
    <property type="entry name" value="WH-like_DNA-bd_sf"/>
</dbReference>
<keyword evidence="3" id="KW-0805">Transcription regulation</keyword>
<dbReference type="Pfam" id="PF03466">
    <property type="entry name" value="LysR_substrate"/>
    <property type="match status" value="1"/>
</dbReference>
<proteinExistence type="inferred from homology"/>
<dbReference type="FunFam" id="1.10.10.10:FF:000456">
    <property type="entry name" value="LysR family transcriptional regulator ArgP"/>
    <property type="match status" value="1"/>
</dbReference>
<dbReference type="Gene3D" id="3.40.190.290">
    <property type="match status" value="1"/>
</dbReference>
<dbReference type="GO" id="GO:0003700">
    <property type="term" value="F:DNA-binding transcription factor activity"/>
    <property type="evidence" value="ECO:0007669"/>
    <property type="project" value="InterPro"/>
</dbReference>
<feature type="domain" description="HTH lysR-type" evidence="8">
    <location>
        <begin position="3"/>
        <end position="59"/>
    </location>
</feature>
<dbReference type="PROSITE" id="PS50931">
    <property type="entry name" value="HTH_LYSR"/>
    <property type="match status" value="1"/>
</dbReference>
<evidence type="ECO:0000313" key="10">
    <source>
        <dbReference type="Proteomes" id="UP000288246"/>
    </source>
</evidence>
<evidence type="ECO:0000256" key="2">
    <source>
        <dbReference type="ARBA" id="ARBA00022491"/>
    </source>
</evidence>
<dbReference type="SUPFAM" id="SSF53850">
    <property type="entry name" value="Periplasmic binding protein-like II"/>
    <property type="match status" value="1"/>
</dbReference>
<dbReference type="SUPFAM" id="SSF46785">
    <property type="entry name" value="Winged helix' DNA-binding domain"/>
    <property type="match status" value="1"/>
</dbReference>